<proteinExistence type="predicted"/>
<evidence type="ECO:0000313" key="2">
    <source>
        <dbReference type="EMBL" id="MDT0676645.1"/>
    </source>
</evidence>
<name>A0ABU3D537_9FLAO</name>
<dbReference type="Proteomes" id="UP001262582">
    <property type="component" value="Unassembled WGS sequence"/>
</dbReference>
<accession>A0ABU3D537</accession>
<keyword evidence="1" id="KW-1133">Transmembrane helix</keyword>
<keyword evidence="1" id="KW-0472">Membrane</keyword>
<keyword evidence="1" id="KW-0812">Transmembrane</keyword>
<reference evidence="2 3" key="1">
    <citation type="submission" date="2023-09" db="EMBL/GenBank/DDBJ databases">
        <authorList>
            <person name="Rey-Velasco X."/>
        </authorList>
    </citation>
    <scope>NUCLEOTIDE SEQUENCE [LARGE SCALE GENOMIC DNA]</scope>
    <source>
        <strain evidence="2 3">F117</strain>
    </source>
</reference>
<sequence length="155" mass="17931">MKNSLKGSTKTSKNIIGSKSGRIILIILLALCCYPVYSFLQLQSIEGKAFDATVFNNLLSIWITWIIIICFAVYWKWSRQHNSLFYLTYGYLLLIFGALMFMVQQVSGGTSHTYFAVGGYPDLIFLVIEHFLGTVALTGFLQILVWWFTRRWHRR</sequence>
<protein>
    <submittedName>
        <fullName evidence="2">Uncharacterized protein</fullName>
    </submittedName>
</protein>
<feature type="transmembrane region" description="Helical" evidence="1">
    <location>
        <begin position="84"/>
        <end position="103"/>
    </location>
</feature>
<organism evidence="2 3">
    <name type="scientific">Autumnicola musiva</name>
    <dbReference type="NCBI Taxonomy" id="3075589"/>
    <lineage>
        <taxon>Bacteria</taxon>
        <taxon>Pseudomonadati</taxon>
        <taxon>Bacteroidota</taxon>
        <taxon>Flavobacteriia</taxon>
        <taxon>Flavobacteriales</taxon>
        <taxon>Flavobacteriaceae</taxon>
        <taxon>Autumnicola</taxon>
    </lineage>
</organism>
<keyword evidence="3" id="KW-1185">Reference proteome</keyword>
<feature type="transmembrane region" description="Helical" evidence="1">
    <location>
        <begin position="123"/>
        <end position="148"/>
    </location>
</feature>
<feature type="transmembrane region" description="Helical" evidence="1">
    <location>
        <begin position="59"/>
        <end position="77"/>
    </location>
</feature>
<evidence type="ECO:0000256" key="1">
    <source>
        <dbReference type="SAM" id="Phobius"/>
    </source>
</evidence>
<feature type="transmembrane region" description="Helical" evidence="1">
    <location>
        <begin position="21"/>
        <end position="39"/>
    </location>
</feature>
<gene>
    <name evidence="2" type="ORF">RM539_08635</name>
</gene>
<dbReference type="EMBL" id="JAVRHK010000005">
    <property type="protein sequence ID" value="MDT0676645.1"/>
    <property type="molecule type" value="Genomic_DNA"/>
</dbReference>
<comment type="caution">
    <text evidence="2">The sequence shown here is derived from an EMBL/GenBank/DDBJ whole genome shotgun (WGS) entry which is preliminary data.</text>
</comment>
<evidence type="ECO:0000313" key="3">
    <source>
        <dbReference type="Proteomes" id="UP001262582"/>
    </source>
</evidence>
<dbReference type="RefSeq" id="WP_311502990.1">
    <property type="nucleotide sequence ID" value="NZ_JAVRHK010000005.1"/>
</dbReference>